<dbReference type="EC" id="2.7.4.6" evidence="9"/>
<dbReference type="Proteomes" id="UP001344447">
    <property type="component" value="Unassembled WGS sequence"/>
</dbReference>
<accession>A0AAN7YY38</accession>
<evidence type="ECO:0000313" key="11">
    <source>
        <dbReference type="EMBL" id="KAK5583801.1"/>
    </source>
</evidence>
<feature type="binding site" evidence="7">
    <location>
        <position position="184"/>
    </location>
    <ligand>
        <name>ATP</name>
        <dbReference type="ChEBI" id="CHEBI:30616"/>
    </ligand>
</feature>
<dbReference type="Gene3D" id="3.30.70.141">
    <property type="entry name" value="Nucleoside diphosphate kinase-like domain"/>
    <property type="match status" value="1"/>
</dbReference>
<keyword evidence="3 9" id="KW-0808">Transferase</keyword>
<feature type="active site" description="Pros-phosphohistidine intermediate" evidence="7">
    <location>
        <position position="187"/>
    </location>
</feature>
<dbReference type="PRINTS" id="PR01243">
    <property type="entry name" value="NUCDPKINASE"/>
</dbReference>
<dbReference type="HAMAP" id="MF_00451">
    <property type="entry name" value="NDP_kinase"/>
    <property type="match status" value="1"/>
</dbReference>
<keyword evidence="12" id="KW-1185">Reference proteome</keyword>
<dbReference type="Pfam" id="PF00334">
    <property type="entry name" value="NDK"/>
    <property type="match status" value="1"/>
</dbReference>
<dbReference type="NCBIfam" id="NF001908">
    <property type="entry name" value="PRK00668.1"/>
    <property type="match status" value="1"/>
</dbReference>
<comment type="catalytic activity">
    <reaction evidence="9">
        <text>a 2'-deoxyribonucleoside 5'-diphosphate + ATP = a 2'-deoxyribonucleoside 5'-triphosphate + ADP</text>
        <dbReference type="Rhea" id="RHEA:44640"/>
        <dbReference type="ChEBI" id="CHEBI:30616"/>
        <dbReference type="ChEBI" id="CHEBI:61560"/>
        <dbReference type="ChEBI" id="CHEBI:73316"/>
        <dbReference type="ChEBI" id="CHEBI:456216"/>
        <dbReference type="EC" id="2.7.4.6"/>
    </reaction>
</comment>
<dbReference type="InterPro" id="IPR001564">
    <property type="entry name" value="Nucleoside_diP_kinase"/>
</dbReference>
<evidence type="ECO:0000256" key="8">
    <source>
        <dbReference type="RuleBase" id="RU004011"/>
    </source>
</evidence>
<organism evidence="11 12">
    <name type="scientific">Dictyostelium firmibasis</name>
    <dbReference type="NCBI Taxonomy" id="79012"/>
    <lineage>
        <taxon>Eukaryota</taxon>
        <taxon>Amoebozoa</taxon>
        <taxon>Evosea</taxon>
        <taxon>Eumycetozoa</taxon>
        <taxon>Dictyostelia</taxon>
        <taxon>Dictyosteliales</taxon>
        <taxon>Dictyosteliaceae</taxon>
        <taxon>Dictyostelium</taxon>
    </lineage>
</organism>
<keyword evidence="4 9" id="KW-0547">Nucleotide-binding</keyword>
<comment type="caution">
    <text evidence="11">The sequence shown here is derived from an EMBL/GenBank/DDBJ whole genome shotgun (WGS) entry which is preliminary data.</text>
</comment>
<keyword evidence="6 9" id="KW-0067">ATP-binding</keyword>
<evidence type="ECO:0000259" key="10">
    <source>
        <dbReference type="SMART" id="SM00562"/>
    </source>
</evidence>
<evidence type="ECO:0000256" key="5">
    <source>
        <dbReference type="ARBA" id="ARBA00022777"/>
    </source>
</evidence>
<dbReference type="GO" id="GO:0006241">
    <property type="term" value="P:CTP biosynthetic process"/>
    <property type="evidence" value="ECO:0007669"/>
    <property type="project" value="InterPro"/>
</dbReference>
<reference evidence="11 12" key="1">
    <citation type="submission" date="2023-11" db="EMBL/GenBank/DDBJ databases">
        <title>Dfirmibasis_genome.</title>
        <authorList>
            <person name="Edelbroek B."/>
            <person name="Kjellin J."/>
            <person name="Jerlstrom-Hultqvist J."/>
            <person name="Soderbom F."/>
        </authorList>
    </citation>
    <scope>NUCLEOTIDE SEQUENCE [LARGE SCALE GENOMIC DNA]</scope>
    <source>
        <strain evidence="11 12">TNS-C-14</strain>
    </source>
</reference>
<protein>
    <recommendedName>
        <fullName evidence="9">Nucleoside diphosphate kinase</fullName>
        <ecNumber evidence="9">2.7.4.6</ecNumber>
    </recommendedName>
</protein>
<feature type="domain" description="Nucleoside diphosphate kinase-like" evidence="10">
    <location>
        <begin position="73"/>
        <end position="210"/>
    </location>
</feature>
<dbReference type="FunFam" id="3.30.70.141:FF:000002">
    <property type="entry name" value="Nucleoside diphosphate kinase"/>
    <property type="match status" value="1"/>
</dbReference>
<dbReference type="PANTHER" id="PTHR11349">
    <property type="entry name" value="NUCLEOSIDE DIPHOSPHATE KINASE"/>
    <property type="match status" value="1"/>
</dbReference>
<proteinExistence type="inferred from homology"/>
<keyword evidence="5 9" id="KW-0418">Kinase</keyword>
<dbReference type="PROSITE" id="PS00469">
    <property type="entry name" value="NDPK"/>
    <property type="match status" value="1"/>
</dbReference>
<dbReference type="GO" id="GO:0006228">
    <property type="term" value="P:UTP biosynthetic process"/>
    <property type="evidence" value="ECO:0007669"/>
    <property type="project" value="InterPro"/>
</dbReference>
<evidence type="ECO:0000256" key="3">
    <source>
        <dbReference type="ARBA" id="ARBA00022679"/>
    </source>
</evidence>
<gene>
    <name evidence="11" type="ORF">RB653_005403</name>
</gene>
<dbReference type="InterPro" id="IPR036850">
    <property type="entry name" value="NDK-like_dom_sf"/>
</dbReference>
<feature type="binding site" evidence="7">
    <location>
        <position position="163"/>
    </location>
    <ligand>
        <name>ATP</name>
        <dbReference type="ChEBI" id="CHEBI:30616"/>
    </ligand>
</feature>
<dbReference type="SMART" id="SM00562">
    <property type="entry name" value="NDK"/>
    <property type="match status" value="1"/>
</dbReference>
<dbReference type="InterPro" id="IPR023005">
    <property type="entry name" value="Nucleoside_diP_kinase_AS"/>
</dbReference>
<sequence length="221" mass="24208">MFSRFARTFPKILASGFTKRSFATLQNAFANPTTNKKLILGSSILLGSTIATTAFVACENKSVPLVGIPGTNQERSFIAIKPDGTQRRLVGEIIARFEKKGFKLVGIKILVPTPEHAAKHYEDLNKKPFFNGLVKFFSSGAVVAMVFEGKDVVRTGRVLIGATDPSQSAPGTIRFDLCIETGRNIIHGSDSNESAAHEIALWFKEDEIANWVSTNPVYEKM</sequence>
<evidence type="ECO:0000256" key="6">
    <source>
        <dbReference type="ARBA" id="ARBA00022840"/>
    </source>
</evidence>
<dbReference type="PROSITE" id="PS51374">
    <property type="entry name" value="NDPK_LIKE"/>
    <property type="match status" value="1"/>
</dbReference>
<feature type="binding site" evidence="7">
    <location>
        <position position="129"/>
    </location>
    <ligand>
        <name>ATP</name>
        <dbReference type="ChEBI" id="CHEBI:30616"/>
    </ligand>
</feature>
<evidence type="ECO:0000313" key="12">
    <source>
        <dbReference type="Proteomes" id="UP001344447"/>
    </source>
</evidence>
<name>A0AAN7YY38_9MYCE</name>
<dbReference type="GO" id="GO:0004550">
    <property type="term" value="F:nucleoside diphosphate kinase activity"/>
    <property type="evidence" value="ECO:0007669"/>
    <property type="project" value="UniProtKB-EC"/>
</dbReference>
<dbReference type="GO" id="GO:0006183">
    <property type="term" value="P:GTP biosynthetic process"/>
    <property type="evidence" value="ECO:0007669"/>
    <property type="project" value="InterPro"/>
</dbReference>
<evidence type="ECO:0000256" key="7">
    <source>
        <dbReference type="PROSITE-ProRule" id="PRU00706"/>
    </source>
</evidence>
<dbReference type="InterPro" id="IPR034907">
    <property type="entry name" value="NDK-like_dom"/>
</dbReference>
<comment type="similarity">
    <text evidence="2 7 8">Belongs to the NDK family.</text>
</comment>
<comment type="cofactor">
    <cofactor evidence="1">
        <name>Mg(2+)</name>
        <dbReference type="ChEBI" id="CHEBI:18420"/>
    </cofactor>
</comment>
<dbReference type="AlphaFoldDB" id="A0AAN7YY38"/>
<dbReference type="CDD" id="cd04413">
    <property type="entry name" value="NDPk_I"/>
    <property type="match status" value="1"/>
</dbReference>
<evidence type="ECO:0000256" key="4">
    <source>
        <dbReference type="ARBA" id="ARBA00022741"/>
    </source>
</evidence>
<dbReference type="EMBL" id="JAVFKY010000001">
    <property type="protein sequence ID" value="KAK5583801.1"/>
    <property type="molecule type" value="Genomic_DNA"/>
</dbReference>
<dbReference type="SUPFAM" id="SSF54919">
    <property type="entry name" value="Nucleoside diphosphate kinase, NDK"/>
    <property type="match status" value="1"/>
</dbReference>
<feature type="binding site" evidence="7">
    <location>
        <position position="174"/>
    </location>
    <ligand>
        <name>ATP</name>
        <dbReference type="ChEBI" id="CHEBI:30616"/>
    </ligand>
</feature>
<evidence type="ECO:0000256" key="2">
    <source>
        <dbReference type="ARBA" id="ARBA00008142"/>
    </source>
</evidence>
<evidence type="ECO:0000256" key="9">
    <source>
        <dbReference type="RuleBase" id="RU004013"/>
    </source>
</evidence>
<feature type="binding site" evidence="7">
    <location>
        <position position="157"/>
    </location>
    <ligand>
        <name>ATP</name>
        <dbReference type="ChEBI" id="CHEBI:30616"/>
    </ligand>
</feature>
<dbReference type="GO" id="GO:0005524">
    <property type="term" value="F:ATP binding"/>
    <property type="evidence" value="ECO:0007669"/>
    <property type="project" value="UniProtKB-KW"/>
</dbReference>
<evidence type="ECO:0000256" key="1">
    <source>
        <dbReference type="ARBA" id="ARBA00001946"/>
    </source>
</evidence>
<feature type="binding site" evidence="7">
    <location>
        <position position="81"/>
    </location>
    <ligand>
        <name>ATP</name>
        <dbReference type="ChEBI" id="CHEBI:30616"/>
    </ligand>
</feature>